<dbReference type="Gene3D" id="3.40.50.300">
    <property type="entry name" value="P-loop containing nucleotide triphosphate hydrolases"/>
    <property type="match status" value="1"/>
</dbReference>
<dbReference type="PROSITE" id="PS50893">
    <property type="entry name" value="ABC_TRANSPORTER_2"/>
    <property type="match status" value="1"/>
</dbReference>
<dbReference type="InterPro" id="IPR003439">
    <property type="entry name" value="ABC_transporter-like_ATP-bd"/>
</dbReference>
<evidence type="ECO:0000259" key="4">
    <source>
        <dbReference type="PROSITE" id="PS50893"/>
    </source>
</evidence>
<evidence type="ECO:0000313" key="6">
    <source>
        <dbReference type="Proteomes" id="UP001280629"/>
    </source>
</evidence>
<dbReference type="PANTHER" id="PTHR43423">
    <property type="entry name" value="ABC TRANSPORTER I FAMILY MEMBER 17"/>
    <property type="match status" value="1"/>
</dbReference>
<dbReference type="RefSeq" id="WP_317935431.1">
    <property type="nucleotide sequence ID" value="NZ_JAUBDH010000004.1"/>
</dbReference>
<feature type="domain" description="ABC transporter" evidence="4">
    <location>
        <begin position="15"/>
        <end position="245"/>
    </location>
</feature>
<comment type="caution">
    <text evidence="5">The sequence shown here is derived from an EMBL/GenBank/DDBJ whole genome shotgun (WGS) entry which is preliminary data.</text>
</comment>
<sequence length="249" mass="27402">MNLETGNIPSSPAALEFNCVSYSVKQTKIIKEVSGRIHKGKITALIGPSGAGKTTLLKLCNGLISPVSGAIYVEDERIEEQSPMSVRRRVGIVLQNSPMVHGTVRDNLALPLQLQGLALSDERATTIMDRVGLPASLLTRDARELSGGQKQKVSIARTLINQSQILLLDEITASLDPSSLQEIEELIVKLNETEQITVVWITHNLEQASRVGDYFWVMMNGELRAEGSKEDIHASEDEQVKRFMKEVLS</sequence>
<dbReference type="GO" id="GO:0005524">
    <property type="term" value="F:ATP binding"/>
    <property type="evidence" value="ECO:0007669"/>
    <property type="project" value="UniProtKB-KW"/>
</dbReference>
<evidence type="ECO:0000256" key="1">
    <source>
        <dbReference type="ARBA" id="ARBA00022448"/>
    </source>
</evidence>
<dbReference type="SUPFAM" id="SSF52540">
    <property type="entry name" value="P-loop containing nucleoside triphosphate hydrolases"/>
    <property type="match status" value="1"/>
</dbReference>
<evidence type="ECO:0000256" key="2">
    <source>
        <dbReference type="ARBA" id="ARBA00022741"/>
    </source>
</evidence>
<dbReference type="PROSITE" id="PS00211">
    <property type="entry name" value="ABC_TRANSPORTER_1"/>
    <property type="match status" value="1"/>
</dbReference>
<dbReference type="InterPro" id="IPR027417">
    <property type="entry name" value="P-loop_NTPase"/>
</dbReference>
<keyword evidence="2" id="KW-0547">Nucleotide-binding</keyword>
<dbReference type="PANTHER" id="PTHR43423:SF1">
    <property type="entry name" value="ABC TRANSPORTER I FAMILY MEMBER 17"/>
    <property type="match status" value="1"/>
</dbReference>
<dbReference type="InterPro" id="IPR017871">
    <property type="entry name" value="ABC_transporter-like_CS"/>
</dbReference>
<organism evidence="5 6">
    <name type="scientific">Sporosarcina aquimarina</name>
    <dbReference type="NCBI Taxonomy" id="114975"/>
    <lineage>
        <taxon>Bacteria</taxon>
        <taxon>Bacillati</taxon>
        <taxon>Bacillota</taxon>
        <taxon>Bacilli</taxon>
        <taxon>Bacillales</taxon>
        <taxon>Caryophanaceae</taxon>
        <taxon>Sporosarcina</taxon>
    </lineage>
</organism>
<dbReference type="EMBL" id="JAUBDH010000004">
    <property type="protein sequence ID" value="MDW0109875.1"/>
    <property type="molecule type" value="Genomic_DNA"/>
</dbReference>
<name>A0ABU4FYS5_9BACL</name>
<dbReference type="InterPro" id="IPR003593">
    <property type="entry name" value="AAA+_ATPase"/>
</dbReference>
<dbReference type="CDD" id="cd03260">
    <property type="entry name" value="ABC_PstB_phosphate_transporter"/>
    <property type="match status" value="1"/>
</dbReference>
<keyword evidence="6" id="KW-1185">Reference proteome</keyword>
<proteinExistence type="predicted"/>
<accession>A0ABU4FYS5</accession>
<dbReference type="InterPro" id="IPR005670">
    <property type="entry name" value="PstB-like"/>
</dbReference>
<keyword evidence="1" id="KW-0813">Transport</keyword>
<evidence type="ECO:0000313" key="5">
    <source>
        <dbReference type="EMBL" id="MDW0109875.1"/>
    </source>
</evidence>
<dbReference type="Proteomes" id="UP001280629">
    <property type="component" value="Unassembled WGS sequence"/>
</dbReference>
<reference evidence="5 6" key="1">
    <citation type="submission" date="2023-06" db="EMBL/GenBank/DDBJ databases">
        <title>Sporosarcina sp. nov., isolated from Korean traditional fermented seafood 'Jeotgal'.</title>
        <authorList>
            <person name="Yang A.-I."/>
            <person name="Shin N.-R."/>
        </authorList>
    </citation>
    <scope>NUCLEOTIDE SEQUENCE [LARGE SCALE GENOMIC DNA]</scope>
    <source>
        <strain evidence="5 6">KCTC3840</strain>
    </source>
</reference>
<dbReference type="SMART" id="SM00382">
    <property type="entry name" value="AAA"/>
    <property type="match status" value="1"/>
</dbReference>
<dbReference type="Pfam" id="PF00005">
    <property type="entry name" value="ABC_tran"/>
    <property type="match status" value="1"/>
</dbReference>
<evidence type="ECO:0000256" key="3">
    <source>
        <dbReference type="ARBA" id="ARBA00022840"/>
    </source>
</evidence>
<keyword evidence="3 5" id="KW-0067">ATP-binding</keyword>
<protein>
    <submittedName>
        <fullName evidence="5">Phosphate ABC transporter ATP-binding protein</fullName>
    </submittedName>
</protein>
<gene>
    <name evidence="5" type="ORF">QT716_07360</name>
</gene>